<protein>
    <submittedName>
        <fullName evidence="1">Uncharacterized protein</fullName>
    </submittedName>
</protein>
<dbReference type="OrthoDB" id="1906921at2759"/>
<evidence type="ECO:0000313" key="1">
    <source>
        <dbReference type="EMBL" id="OMH85698.1"/>
    </source>
</evidence>
<proteinExistence type="predicted"/>
<dbReference type="Proteomes" id="UP000188320">
    <property type="component" value="Unassembled WGS sequence"/>
</dbReference>
<dbReference type="InterPro" id="IPR019141">
    <property type="entry name" value="DUF2045"/>
</dbReference>
<accession>A0A1R1PXQ9</accession>
<name>A0A1R1PXQ9_ZANCU</name>
<comment type="caution">
    <text evidence="1">The sequence shown here is derived from an EMBL/GenBank/DDBJ whole genome shotgun (WGS) entry which is preliminary data.</text>
</comment>
<dbReference type="AlphaFoldDB" id="A0A1R1PXQ9"/>
<dbReference type="Pfam" id="PF09741">
    <property type="entry name" value="DUF2045"/>
    <property type="match status" value="1"/>
</dbReference>
<evidence type="ECO:0000313" key="2">
    <source>
        <dbReference type="Proteomes" id="UP000188320"/>
    </source>
</evidence>
<gene>
    <name evidence="1" type="ORF">AX774_g749</name>
</gene>
<dbReference type="EMBL" id="LSSK01000056">
    <property type="protein sequence ID" value="OMH85698.1"/>
    <property type="molecule type" value="Genomic_DNA"/>
</dbReference>
<keyword evidence="2" id="KW-1185">Reference proteome</keyword>
<organism evidence="1 2">
    <name type="scientific">Zancudomyces culisetae</name>
    <name type="common">Gut fungus</name>
    <name type="synonym">Smittium culisetae</name>
    <dbReference type="NCBI Taxonomy" id="1213189"/>
    <lineage>
        <taxon>Eukaryota</taxon>
        <taxon>Fungi</taxon>
        <taxon>Fungi incertae sedis</taxon>
        <taxon>Zoopagomycota</taxon>
        <taxon>Kickxellomycotina</taxon>
        <taxon>Harpellomycetes</taxon>
        <taxon>Harpellales</taxon>
        <taxon>Legeriomycetaceae</taxon>
        <taxon>Zancudomyces</taxon>
    </lineage>
</organism>
<sequence length="405" mass="46519">MPCRLLVTIFEKTGSAVGSTKDKCIVKQRISKHVYALPNKPQSAKSKGVNIESPVYSWPHIYFVVDDFEDMLEDVRLQPNEYVLIELSTYIRTKQRHAHKKIRKSPKSWLASGAESREKYELKRKNNLPVFGRQKHLNRQENDSNIVEKEVVLFKGATSYETLVGMYTQKHNNGNLISKLRNTSYSTEFLVLQDPRRTSCTQIALKGGKNSPNLCSKVFDFEDKLGLRYSHSNPALRNLTKPPNSPQPCIELVLKSSEQLHCPQPIRPIKSPQFSHLITTSPLRRHSSNLHPHQSSLQIEKSLSTYHQPGSPHDKNNLYFFTSCLTDSVLVCNETSRRNDSNPLSKWLQRLTSPFMFDSYARPSSADQRSSNSPESLHFFINHISIHWSDIVNDIFDAKRQVDHY</sequence>
<reference evidence="2" key="1">
    <citation type="submission" date="2017-01" db="EMBL/GenBank/DDBJ databases">
        <authorList>
            <person name="Wang Y."/>
            <person name="White M."/>
            <person name="Kvist S."/>
            <person name="Moncalvo J.-M."/>
        </authorList>
    </citation>
    <scope>NUCLEOTIDE SEQUENCE [LARGE SCALE GENOMIC DNA]</scope>
    <source>
        <strain evidence="2">COL-18-3</strain>
    </source>
</reference>